<dbReference type="GeneID" id="78317466"/>
<dbReference type="CDD" id="cd06561">
    <property type="entry name" value="AlkD_like"/>
    <property type="match status" value="1"/>
</dbReference>
<dbReference type="EMBL" id="FUWG01000020">
    <property type="protein sequence ID" value="SJZ75016.1"/>
    <property type="molecule type" value="Genomic_DNA"/>
</dbReference>
<accession>A0A1T4N7E5</accession>
<protein>
    <submittedName>
        <fullName evidence="1">3-methyladenine DNA glycosylase AlkD</fullName>
    </submittedName>
</protein>
<proteinExistence type="predicted"/>
<gene>
    <name evidence="1" type="ORF">SAMN02745149_02199</name>
</gene>
<dbReference type="RefSeq" id="WP_200805322.1">
    <property type="nucleotide sequence ID" value="NZ_FUWG01000020.1"/>
</dbReference>
<organism evidence="1 2">
    <name type="scientific">Treponema porcinum</name>
    <dbReference type="NCBI Taxonomy" id="261392"/>
    <lineage>
        <taxon>Bacteria</taxon>
        <taxon>Pseudomonadati</taxon>
        <taxon>Spirochaetota</taxon>
        <taxon>Spirochaetia</taxon>
        <taxon>Spirochaetales</taxon>
        <taxon>Treponemataceae</taxon>
        <taxon>Treponema</taxon>
    </lineage>
</organism>
<dbReference type="STRING" id="261392.SAMN02745149_02199"/>
<dbReference type="PANTHER" id="PTHR34070:SF1">
    <property type="entry name" value="DNA ALKYLATION REPAIR PROTEIN"/>
    <property type="match status" value="1"/>
</dbReference>
<dbReference type="Pfam" id="PF08713">
    <property type="entry name" value="DNA_alkylation"/>
    <property type="match status" value="1"/>
</dbReference>
<reference evidence="1 2" key="1">
    <citation type="submission" date="2017-02" db="EMBL/GenBank/DDBJ databases">
        <authorList>
            <person name="Peterson S.W."/>
        </authorList>
    </citation>
    <scope>NUCLEOTIDE SEQUENCE [LARGE SCALE GENOMIC DNA]</scope>
    <source>
        <strain evidence="1 2">ATCC BAA-908</strain>
    </source>
</reference>
<dbReference type="InterPro" id="IPR014825">
    <property type="entry name" value="DNA_alkylation"/>
</dbReference>
<dbReference type="Proteomes" id="UP000190423">
    <property type="component" value="Unassembled WGS sequence"/>
</dbReference>
<name>A0A1T4N7E5_TREPO</name>
<evidence type="ECO:0000313" key="2">
    <source>
        <dbReference type="Proteomes" id="UP000190423"/>
    </source>
</evidence>
<evidence type="ECO:0000313" key="1">
    <source>
        <dbReference type="EMBL" id="SJZ75016.1"/>
    </source>
</evidence>
<dbReference type="PANTHER" id="PTHR34070">
    <property type="entry name" value="ARMADILLO-TYPE FOLD"/>
    <property type="match status" value="1"/>
</dbReference>
<dbReference type="Gene3D" id="1.25.10.90">
    <property type="match status" value="1"/>
</dbReference>
<dbReference type="InterPro" id="IPR016024">
    <property type="entry name" value="ARM-type_fold"/>
</dbReference>
<dbReference type="SUPFAM" id="SSF48371">
    <property type="entry name" value="ARM repeat"/>
    <property type="match status" value="1"/>
</dbReference>
<sequence>MFDFDLLHKTLFSMQDSDYRIFQCRLMPGVPEETVIGIRTPQLRSLAKVLSGNPDINEFLDCLPHSYYEEYNLHGYLIERIKNGEECARRIDEFLPFVNNWATCDTVKPKALAKNPSFLLEKSREWIASGKTYTVRFGIEMLMNYFLDGGFSPEYIEIVASVKSSEYYVNMMIAWYFATALAKQWDETFPYIKEQRLGEWCHNKTIQKSLESFRITDEQKKILRALKI</sequence>
<dbReference type="AlphaFoldDB" id="A0A1T4N7E5"/>
<keyword evidence="2" id="KW-1185">Reference proteome</keyword>